<gene>
    <name evidence="5" type="primary">nicR1</name>
    <name evidence="5" type="ORF">VPARA_36020</name>
</gene>
<dbReference type="Proteomes" id="UP000035170">
    <property type="component" value="Unassembled WGS sequence"/>
</dbReference>
<keyword evidence="6" id="KW-1185">Reference proteome</keyword>
<evidence type="ECO:0000313" key="6">
    <source>
        <dbReference type="Proteomes" id="UP000035170"/>
    </source>
</evidence>
<dbReference type="SUPFAM" id="SSF46785">
    <property type="entry name" value="Winged helix' DNA-binding domain"/>
    <property type="match status" value="1"/>
</dbReference>
<proteinExistence type="predicted"/>
<comment type="caution">
    <text evidence="5">The sequence shown here is derived from an EMBL/GenBank/DDBJ whole genome shotgun (WGS) entry which is preliminary data.</text>
</comment>
<dbReference type="Pfam" id="PF01047">
    <property type="entry name" value="MarR"/>
    <property type="match status" value="1"/>
</dbReference>
<accession>A0A0H2ME64</accession>
<dbReference type="PATRIC" id="fig|34073.19.peg.3690"/>
<evidence type="ECO:0000256" key="1">
    <source>
        <dbReference type="ARBA" id="ARBA00023015"/>
    </source>
</evidence>
<dbReference type="PROSITE" id="PS01117">
    <property type="entry name" value="HTH_MARR_1"/>
    <property type="match status" value="1"/>
</dbReference>
<organism evidence="5 6">
    <name type="scientific">Variovorax paradoxus</name>
    <dbReference type="NCBI Taxonomy" id="34073"/>
    <lineage>
        <taxon>Bacteria</taxon>
        <taxon>Pseudomonadati</taxon>
        <taxon>Pseudomonadota</taxon>
        <taxon>Betaproteobacteria</taxon>
        <taxon>Burkholderiales</taxon>
        <taxon>Comamonadaceae</taxon>
        <taxon>Variovorax</taxon>
    </lineage>
</organism>
<dbReference type="PRINTS" id="PR00598">
    <property type="entry name" value="HTHMARR"/>
</dbReference>
<name>A0A0H2ME64_VARPD</name>
<dbReference type="InterPro" id="IPR023187">
    <property type="entry name" value="Tscrpt_reg_MarR-type_CS"/>
</dbReference>
<dbReference type="EMBL" id="JZWI01000018">
    <property type="protein sequence ID" value="KLN55250.1"/>
    <property type="molecule type" value="Genomic_DNA"/>
</dbReference>
<evidence type="ECO:0000313" key="5">
    <source>
        <dbReference type="EMBL" id="KLN55250.1"/>
    </source>
</evidence>
<dbReference type="AlphaFoldDB" id="A0A0H2ME64"/>
<keyword evidence="2" id="KW-0238">DNA-binding</keyword>
<protein>
    <submittedName>
        <fullName evidence="5">HTH-type transcriptional repressor NicR</fullName>
    </submittedName>
</protein>
<reference evidence="5 6" key="1">
    <citation type="submission" date="2015-03" db="EMBL/GenBank/DDBJ databases">
        <title>Genome sequence of Variovorax paradoxus TBEA6.</title>
        <authorList>
            <person name="Poehlein A."/>
            <person name="Schuldes J."/>
            <person name="Wuebbeler J.H."/>
            <person name="Hiessl S."/>
            <person name="Steinbuechel A."/>
            <person name="Daniel R."/>
        </authorList>
    </citation>
    <scope>NUCLEOTIDE SEQUENCE [LARGE SCALE GENOMIC DNA]</scope>
    <source>
        <strain evidence="5 6">TBEA6</strain>
    </source>
</reference>
<dbReference type="Gene3D" id="1.10.10.10">
    <property type="entry name" value="Winged helix-like DNA-binding domain superfamily/Winged helix DNA-binding domain"/>
    <property type="match status" value="1"/>
</dbReference>
<keyword evidence="1" id="KW-0805">Transcription regulation</keyword>
<dbReference type="InterPro" id="IPR036390">
    <property type="entry name" value="WH_DNA-bd_sf"/>
</dbReference>
<dbReference type="PANTHER" id="PTHR42756:SF1">
    <property type="entry name" value="TRANSCRIPTIONAL REPRESSOR OF EMRAB OPERON"/>
    <property type="match status" value="1"/>
</dbReference>
<dbReference type="GO" id="GO:0003700">
    <property type="term" value="F:DNA-binding transcription factor activity"/>
    <property type="evidence" value="ECO:0007669"/>
    <property type="project" value="InterPro"/>
</dbReference>
<dbReference type="GO" id="GO:0003677">
    <property type="term" value="F:DNA binding"/>
    <property type="evidence" value="ECO:0007669"/>
    <property type="project" value="UniProtKB-KW"/>
</dbReference>
<dbReference type="SMART" id="SM00347">
    <property type="entry name" value="HTH_MARR"/>
    <property type="match status" value="1"/>
</dbReference>
<keyword evidence="3" id="KW-0804">Transcription</keyword>
<evidence type="ECO:0000256" key="3">
    <source>
        <dbReference type="ARBA" id="ARBA00023163"/>
    </source>
</evidence>
<sequence>MTDTPQNKTIQAELQAAQERSMLFARPGFLIRRLHQIHSGLFTEETKAFNITPVQYSLLTALAEHGEMDQNTLAMEIGLERTTVAEVLPRLESREFIERNQSAQDRRVKLVKLSRKGKAMVRRMEEAAQRAHDRTIEHLPAAERQLFMLQLIRLVEANNHKSVAPLRLR</sequence>
<dbReference type="PANTHER" id="PTHR42756">
    <property type="entry name" value="TRANSCRIPTIONAL REGULATOR, MARR"/>
    <property type="match status" value="1"/>
</dbReference>
<feature type="domain" description="HTH marR-type" evidence="4">
    <location>
        <begin position="27"/>
        <end position="156"/>
    </location>
</feature>
<evidence type="ECO:0000256" key="2">
    <source>
        <dbReference type="ARBA" id="ARBA00023125"/>
    </source>
</evidence>
<dbReference type="InterPro" id="IPR036388">
    <property type="entry name" value="WH-like_DNA-bd_sf"/>
</dbReference>
<evidence type="ECO:0000259" key="4">
    <source>
        <dbReference type="PROSITE" id="PS50995"/>
    </source>
</evidence>
<dbReference type="RefSeq" id="WP_047785487.1">
    <property type="nucleotide sequence ID" value="NZ_JZWI01000018.1"/>
</dbReference>
<dbReference type="InterPro" id="IPR000835">
    <property type="entry name" value="HTH_MarR-typ"/>
</dbReference>
<dbReference type="PROSITE" id="PS50995">
    <property type="entry name" value="HTH_MARR_2"/>
    <property type="match status" value="1"/>
</dbReference>